<evidence type="ECO:0000313" key="3">
    <source>
        <dbReference type="Proteomes" id="UP000005632"/>
    </source>
</evidence>
<dbReference type="AlphaFoldDB" id="G8QVU0"/>
<dbReference type="Pfam" id="PF07647">
    <property type="entry name" value="SAM_2"/>
    <property type="match status" value="1"/>
</dbReference>
<keyword evidence="3" id="KW-1185">Reference proteome</keyword>
<dbReference type="Proteomes" id="UP000005632">
    <property type="component" value="Chromosome"/>
</dbReference>
<dbReference type="SUPFAM" id="SSF47769">
    <property type="entry name" value="SAM/Pointed domain"/>
    <property type="match status" value="1"/>
</dbReference>
<dbReference type="InterPro" id="IPR013761">
    <property type="entry name" value="SAM/pointed_sf"/>
</dbReference>
<dbReference type="RefSeq" id="WP_014271304.1">
    <property type="nucleotide sequence ID" value="NC_016633.1"/>
</dbReference>
<dbReference type="HOGENOM" id="CLU_2652613_0_0_12"/>
<dbReference type="CDD" id="cd09487">
    <property type="entry name" value="SAM_superfamily"/>
    <property type="match status" value="1"/>
</dbReference>
<proteinExistence type="predicted"/>
<gene>
    <name evidence="2" type="ordered locus">SpiGrapes_2706</name>
</gene>
<feature type="domain" description="SAM" evidence="1">
    <location>
        <begin position="8"/>
        <end position="72"/>
    </location>
</feature>
<dbReference type="KEGG" id="sgp:SpiGrapes_2706"/>
<organism evidence="2 3">
    <name type="scientific">Sphaerochaeta pleomorpha (strain ATCC BAA-1885 / DSM 22778 / Grapes)</name>
    <dbReference type="NCBI Taxonomy" id="158190"/>
    <lineage>
        <taxon>Bacteria</taxon>
        <taxon>Pseudomonadati</taxon>
        <taxon>Spirochaetota</taxon>
        <taxon>Spirochaetia</taxon>
        <taxon>Spirochaetales</taxon>
        <taxon>Sphaerochaetaceae</taxon>
        <taxon>Sphaerochaeta</taxon>
    </lineage>
</organism>
<reference evidence="2 3" key="1">
    <citation type="submission" date="2011-11" db="EMBL/GenBank/DDBJ databases">
        <title>Complete sequence of Spirochaeta sp. grapes.</title>
        <authorList>
            <consortium name="US DOE Joint Genome Institute"/>
            <person name="Lucas S."/>
            <person name="Han J."/>
            <person name="Lapidus A."/>
            <person name="Cheng J.-F."/>
            <person name="Goodwin L."/>
            <person name="Pitluck S."/>
            <person name="Peters L."/>
            <person name="Ovchinnikova G."/>
            <person name="Munk A.C."/>
            <person name="Detter J.C."/>
            <person name="Han C."/>
            <person name="Tapia R."/>
            <person name="Land M."/>
            <person name="Hauser L."/>
            <person name="Kyrpides N."/>
            <person name="Ivanova N."/>
            <person name="Pagani I."/>
            <person name="Ritalahtilisa K."/>
            <person name="Loeffler F."/>
            <person name="Woyke T."/>
        </authorList>
    </citation>
    <scope>NUCLEOTIDE SEQUENCE [LARGE SCALE GENOMIC DNA]</scope>
    <source>
        <strain evidence="3">ATCC BAA-1885 / DSM 22778 / Grapes</strain>
    </source>
</reference>
<dbReference type="Gene3D" id="1.10.150.50">
    <property type="entry name" value="Transcription Factor, Ets-1"/>
    <property type="match status" value="1"/>
</dbReference>
<dbReference type="InterPro" id="IPR001660">
    <property type="entry name" value="SAM"/>
</dbReference>
<accession>G8QVU0</accession>
<dbReference type="STRING" id="158190.SpiGrapes_2706"/>
<evidence type="ECO:0000313" key="2">
    <source>
        <dbReference type="EMBL" id="AEV30464.1"/>
    </source>
</evidence>
<evidence type="ECO:0000259" key="1">
    <source>
        <dbReference type="PROSITE" id="PS50105"/>
    </source>
</evidence>
<dbReference type="PROSITE" id="PS50105">
    <property type="entry name" value="SAM_DOMAIN"/>
    <property type="match status" value="1"/>
</dbReference>
<sequence>MVYKHASSETSEVSEYFKTLSLCEYRPLLEKHNSNSLKTLIGITTTGLAGIGISSFEHQQKVLATLEHTIEKHYQQ</sequence>
<protein>
    <submittedName>
        <fullName evidence="2">SAM domain (Sterile alpha motif)</fullName>
    </submittedName>
</protein>
<name>G8QVU0_SPHPG</name>
<dbReference type="EMBL" id="CP003155">
    <property type="protein sequence ID" value="AEV30464.1"/>
    <property type="molecule type" value="Genomic_DNA"/>
</dbReference>